<dbReference type="Proteomes" id="UP000323917">
    <property type="component" value="Chromosome"/>
</dbReference>
<accession>A0A5B9QA94</accession>
<dbReference type="InterPro" id="IPR011009">
    <property type="entry name" value="Kinase-like_dom_sf"/>
</dbReference>
<proteinExistence type="predicted"/>
<dbReference type="AlphaFoldDB" id="A0A5B9QA94"/>
<keyword evidence="2" id="KW-0830">Ubiquinone</keyword>
<dbReference type="PANTHER" id="PTHR43173">
    <property type="entry name" value="ABC1 FAMILY PROTEIN"/>
    <property type="match status" value="1"/>
</dbReference>
<evidence type="ECO:0000259" key="1">
    <source>
        <dbReference type="Pfam" id="PF03109"/>
    </source>
</evidence>
<dbReference type="Pfam" id="PF03109">
    <property type="entry name" value="ABC1"/>
    <property type="match status" value="1"/>
</dbReference>
<sequence>MRDVNWETIIDEQALAKLLPAEYSHFALPVKESLVVFLNGLPQRLQETILSAQFALPPTSSLSQRLGLLAHSCPVLQKLGQILARDQRLAPELRFELRKLESMPPTVSLEAIESILVEELGPLETRTIELLPPAIAEASVAVVIPFRDKSKSTQPEGVFKVLKPGIVERLHVELDMLAQVGTHLDHRLNELQIPQLDFYDTFDQVREKLLGELQLDKEQQHLASAASFYADQLDIRIPTVFEHCTPRVTAMERIYGEKVTDHQFKRSTEIRNLSELVARAMIARPILSPNKQALFHCDPHAGNLFITSDAKLAILDWSLVGFLGEVERAAIVQVMLAAISMRPTRMVATILELDVRRQCDRTALEACVAEWLRKMRRGQLPGLTWLVGMLDEAAQSARLSMSSDMLMFRKSLLTLSGVISEIGADSFNLDQVLFCEFLHNYIREWPSRWLSSFSSRAFPTRLSNLDLTEALLDSPLAISRHWRAMWQDVWDSREACTLS</sequence>
<dbReference type="InterPro" id="IPR051130">
    <property type="entry name" value="Mito_struct-func_regulator"/>
</dbReference>
<dbReference type="KEGG" id="bgok:Pr1d_10760"/>
<dbReference type="SUPFAM" id="SSF56112">
    <property type="entry name" value="Protein kinase-like (PK-like)"/>
    <property type="match status" value="1"/>
</dbReference>
<dbReference type="InterPro" id="IPR004147">
    <property type="entry name" value="ABC1_dom"/>
</dbReference>
<evidence type="ECO:0000313" key="3">
    <source>
        <dbReference type="Proteomes" id="UP000323917"/>
    </source>
</evidence>
<reference evidence="2 3" key="1">
    <citation type="submission" date="2019-08" db="EMBL/GenBank/DDBJ databases">
        <title>Deep-cultivation of Planctomycetes and their phenomic and genomic characterization uncovers novel biology.</title>
        <authorList>
            <person name="Wiegand S."/>
            <person name="Jogler M."/>
            <person name="Boedeker C."/>
            <person name="Pinto D."/>
            <person name="Vollmers J."/>
            <person name="Rivas-Marin E."/>
            <person name="Kohn T."/>
            <person name="Peeters S.H."/>
            <person name="Heuer A."/>
            <person name="Rast P."/>
            <person name="Oberbeckmann S."/>
            <person name="Bunk B."/>
            <person name="Jeske O."/>
            <person name="Meyerdierks A."/>
            <person name="Storesund J.E."/>
            <person name="Kallscheuer N."/>
            <person name="Luecker S."/>
            <person name="Lage O.M."/>
            <person name="Pohl T."/>
            <person name="Merkel B.J."/>
            <person name="Hornburger P."/>
            <person name="Mueller R.-W."/>
            <person name="Bruemmer F."/>
            <person name="Labrenz M."/>
            <person name="Spormann A.M."/>
            <person name="Op den Camp H."/>
            <person name="Overmann J."/>
            <person name="Amann R."/>
            <person name="Jetten M.S.M."/>
            <person name="Mascher T."/>
            <person name="Medema M.H."/>
            <person name="Devos D.P."/>
            <person name="Kaster A.-K."/>
            <person name="Ovreas L."/>
            <person name="Rohde M."/>
            <person name="Galperin M.Y."/>
            <person name="Jogler C."/>
        </authorList>
    </citation>
    <scope>NUCLEOTIDE SEQUENCE [LARGE SCALE GENOMIC DNA]</scope>
    <source>
        <strain evidence="2 3">Pr1d</strain>
    </source>
</reference>
<organism evidence="2 3">
    <name type="scientific">Bythopirellula goksoeyrii</name>
    <dbReference type="NCBI Taxonomy" id="1400387"/>
    <lineage>
        <taxon>Bacteria</taxon>
        <taxon>Pseudomonadati</taxon>
        <taxon>Planctomycetota</taxon>
        <taxon>Planctomycetia</taxon>
        <taxon>Pirellulales</taxon>
        <taxon>Lacipirellulaceae</taxon>
        <taxon>Bythopirellula</taxon>
    </lineage>
</organism>
<dbReference type="PANTHER" id="PTHR43173:SF19">
    <property type="entry name" value="AARF DOMAIN-CONTAINING PROTEIN KINASE 1"/>
    <property type="match status" value="1"/>
</dbReference>
<gene>
    <name evidence="2" type="ORF">Pr1d_10760</name>
</gene>
<keyword evidence="3" id="KW-1185">Reference proteome</keyword>
<feature type="domain" description="ABC1 atypical kinase-like" evidence="1">
    <location>
        <begin position="101"/>
        <end position="341"/>
    </location>
</feature>
<evidence type="ECO:0000313" key="2">
    <source>
        <dbReference type="EMBL" id="QEG33806.1"/>
    </source>
</evidence>
<dbReference type="EMBL" id="CP042913">
    <property type="protein sequence ID" value="QEG33806.1"/>
    <property type="molecule type" value="Genomic_DNA"/>
</dbReference>
<name>A0A5B9QA94_9BACT</name>
<protein>
    <submittedName>
        <fullName evidence="2">Putative ubiquinone biosynthesis protein UbiB</fullName>
    </submittedName>
</protein>